<evidence type="ECO:0000259" key="3">
    <source>
        <dbReference type="Pfam" id="PF00462"/>
    </source>
</evidence>
<dbReference type="InterPro" id="IPR036249">
    <property type="entry name" value="Thioredoxin-like_sf"/>
</dbReference>
<dbReference type="Pfam" id="PF00462">
    <property type="entry name" value="Glutaredoxin"/>
    <property type="match status" value="1"/>
</dbReference>
<feature type="domain" description="DUF4124" evidence="4">
    <location>
        <begin position="15"/>
        <end position="50"/>
    </location>
</feature>
<feature type="domain" description="Glutaredoxin" evidence="3">
    <location>
        <begin position="78"/>
        <end position="135"/>
    </location>
</feature>
<dbReference type="RefSeq" id="WP_187076426.1">
    <property type="nucleotide sequence ID" value="NZ_JACORT010000004.1"/>
</dbReference>
<dbReference type="Proteomes" id="UP000608513">
    <property type="component" value="Unassembled WGS sequence"/>
</dbReference>
<name>A0A923MTW1_9BURK</name>
<accession>A0A923MTW1</accession>
<reference evidence="5" key="1">
    <citation type="submission" date="2020-08" db="EMBL/GenBank/DDBJ databases">
        <title>Ramlibacter sp. USB13 16S ribosomal RNA gene genome sequencing and assembly.</title>
        <authorList>
            <person name="Kang M."/>
        </authorList>
    </citation>
    <scope>NUCLEOTIDE SEQUENCE</scope>
    <source>
        <strain evidence="5">USB13</strain>
    </source>
</reference>
<feature type="compositionally biased region" description="Low complexity" evidence="1">
    <location>
        <begin position="183"/>
        <end position="194"/>
    </location>
</feature>
<dbReference type="PROSITE" id="PS51354">
    <property type="entry name" value="GLUTAREDOXIN_2"/>
    <property type="match status" value="1"/>
</dbReference>
<comment type="caution">
    <text evidence="5">The sequence shown here is derived from an EMBL/GenBank/DDBJ whole genome shotgun (WGS) entry which is preliminary data.</text>
</comment>
<keyword evidence="2" id="KW-0732">Signal</keyword>
<evidence type="ECO:0000256" key="2">
    <source>
        <dbReference type="SAM" id="SignalP"/>
    </source>
</evidence>
<evidence type="ECO:0000256" key="1">
    <source>
        <dbReference type="SAM" id="MobiDB-lite"/>
    </source>
</evidence>
<evidence type="ECO:0000313" key="6">
    <source>
        <dbReference type="Proteomes" id="UP000608513"/>
    </source>
</evidence>
<organism evidence="5 6">
    <name type="scientific">Ramlibacter cellulosilyticus</name>
    <dbReference type="NCBI Taxonomy" id="2764187"/>
    <lineage>
        <taxon>Bacteria</taxon>
        <taxon>Pseudomonadati</taxon>
        <taxon>Pseudomonadota</taxon>
        <taxon>Betaproteobacteria</taxon>
        <taxon>Burkholderiales</taxon>
        <taxon>Comamonadaceae</taxon>
        <taxon>Ramlibacter</taxon>
    </lineage>
</organism>
<proteinExistence type="predicted"/>
<evidence type="ECO:0000313" key="5">
    <source>
        <dbReference type="EMBL" id="MBC5783682.1"/>
    </source>
</evidence>
<dbReference type="AlphaFoldDB" id="A0A923MTW1"/>
<dbReference type="Pfam" id="PF13511">
    <property type="entry name" value="DUF4124"/>
    <property type="match status" value="1"/>
</dbReference>
<sequence>MPTFRTAALAALYAATALAAATAQAQVYRSVGPDGKVTFTDRPPVDGKATPAATLPLGGGAAANLPAEVRRAAGQYPVTLYSSSDCGPCDQARAMLQRRGIPFSEKTINTPQDAAALQRVSGGNSLPFATIGGQHLNGFAEGEWSQFLDAAGYPKTSQLPASYRNPPATPLVAVQLPPPQAPAAPQGGSAQAAPAPAPAPAESTGSNPAGIRF</sequence>
<keyword evidence="6" id="KW-1185">Reference proteome</keyword>
<dbReference type="Gene3D" id="3.40.30.10">
    <property type="entry name" value="Glutaredoxin"/>
    <property type="match status" value="1"/>
</dbReference>
<dbReference type="EMBL" id="JACORT010000004">
    <property type="protein sequence ID" value="MBC5783682.1"/>
    <property type="molecule type" value="Genomic_DNA"/>
</dbReference>
<dbReference type="SUPFAM" id="SSF52833">
    <property type="entry name" value="Thioredoxin-like"/>
    <property type="match status" value="1"/>
</dbReference>
<feature type="region of interest" description="Disordered" evidence="1">
    <location>
        <begin position="158"/>
        <end position="213"/>
    </location>
</feature>
<protein>
    <submittedName>
        <fullName evidence="5">Glutaredoxin family protein</fullName>
    </submittedName>
</protein>
<feature type="chain" id="PRO_5037157686" evidence="2">
    <location>
        <begin position="26"/>
        <end position="213"/>
    </location>
</feature>
<dbReference type="InterPro" id="IPR002109">
    <property type="entry name" value="Glutaredoxin"/>
</dbReference>
<dbReference type="CDD" id="cd02976">
    <property type="entry name" value="NrdH"/>
    <property type="match status" value="1"/>
</dbReference>
<feature type="signal peptide" evidence="2">
    <location>
        <begin position="1"/>
        <end position="25"/>
    </location>
</feature>
<gene>
    <name evidence="5" type="ORF">H8N03_12060</name>
</gene>
<evidence type="ECO:0000259" key="4">
    <source>
        <dbReference type="Pfam" id="PF13511"/>
    </source>
</evidence>
<dbReference type="InterPro" id="IPR025392">
    <property type="entry name" value="DUF4124"/>
</dbReference>